<dbReference type="OrthoDB" id="162638at2759"/>
<evidence type="ECO:0000313" key="1">
    <source>
        <dbReference type="EMBL" id="PWN32024.1"/>
    </source>
</evidence>
<sequence length="151" mass="16961">MLANIIRQCMSVTRLAKPQTTPSSIIQNVGFRSIHSSSTQLTWGGGKMKSHSGAGKRFFPVGKRKVLDPQRPFAKSIGFGLDNRIMYPPDEMGNTSFPTRTIGVMYKRGQTGMRHLNSKMRSSRRMRLRGTVIERNGPKVKVLSRLIGNRK</sequence>
<dbReference type="STRING" id="1280837.A0A316V448"/>
<dbReference type="InterPro" id="IPR037229">
    <property type="entry name" value="Ribosomal_bL35_sf"/>
</dbReference>
<keyword evidence="2" id="KW-1185">Reference proteome</keyword>
<dbReference type="InParanoid" id="A0A316V448"/>
<dbReference type="Gene3D" id="4.10.410.60">
    <property type="match status" value="1"/>
</dbReference>
<gene>
    <name evidence="1" type="ORF">FA14DRAFT_162309</name>
</gene>
<dbReference type="EMBL" id="KZ819606">
    <property type="protein sequence ID" value="PWN32024.1"/>
    <property type="molecule type" value="Genomic_DNA"/>
</dbReference>
<dbReference type="AlphaFoldDB" id="A0A316V448"/>
<reference evidence="1 2" key="1">
    <citation type="journal article" date="2018" name="Mol. Biol. Evol.">
        <title>Broad Genomic Sampling Reveals a Smut Pathogenic Ancestry of the Fungal Clade Ustilaginomycotina.</title>
        <authorList>
            <person name="Kijpornyongpan T."/>
            <person name="Mondo S.J."/>
            <person name="Barry K."/>
            <person name="Sandor L."/>
            <person name="Lee J."/>
            <person name="Lipzen A."/>
            <person name="Pangilinan J."/>
            <person name="LaButti K."/>
            <person name="Hainaut M."/>
            <person name="Henrissat B."/>
            <person name="Grigoriev I.V."/>
            <person name="Spatafora J.W."/>
            <person name="Aime M.C."/>
        </authorList>
    </citation>
    <scope>NUCLEOTIDE SEQUENCE [LARGE SCALE GENOMIC DNA]</scope>
    <source>
        <strain evidence="1 2">MCA 3882</strain>
    </source>
</reference>
<dbReference type="Proteomes" id="UP000245771">
    <property type="component" value="Unassembled WGS sequence"/>
</dbReference>
<evidence type="ECO:0000313" key="2">
    <source>
        <dbReference type="Proteomes" id="UP000245771"/>
    </source>
</evidence>
<dbReference type="GeneID" id="37021311"/>
<name>A0A316V448_9BASI</name>
<dbReference type="RefSeq" id="XP_025352326.1">
    <property type="nucleotide sequence ID" value="XM_025499530.1"/>
</dbReference>
<evidence type="ECO:0008006" key="3">
    <source>
        <dbReference type="Google" id="ProtNLM"/>
    </source>
</evidence>
<protein>
    <recommendedName>
        <fullName evidence="3">50S ribosomal protein L35</fullName>
    </recommendedName>
</protein>
<proteinExistence type="predicted"/>
<organism evidence="1 2">
    <name type="scientific">Meira miltonrushii</name>
    <dbReference type="NCBI Taxonomy" id="1280837"/>
    <lineage>
        <taxon>Eukaryota</taxon>
        <taxon>Fungi</taxon>
        <taxon>Dikarya</taxon>
        <taxon>Basidiomycota</taxon>
        <taxon>Ustilaginomycotina</taxon>
        <taxon>Exobasidiomycetes</taxon>
        <taxon>Exobasidiales</taxon>
        <taxon>Brachybasidiaceae</taxon>
        <taxon>Meira</taxon>
    </lineage>
</organism>
<accession>A0A316V448</accession>